<keyword evidence="2" id="KW-1185">Reference proteome</keyword>
<dbReference type="WBParaSite" id="Csp11.Scaffold630.g20249.t1">
    <property type="protein sequence ID" value="Csp11.Scaffold630.g20249.t1"/>
    <property type="gene ID" value="Csp11.Scaffold630.g20249"/>
</dbReference>
<proteinExistence type="predicted"/>
<dbReference type="AlphaFoldDB" id="A0A1I7UX88"/>
<feature type="compositionally biased region" description="Basic and acidic residues" evidence="1">
    <location>
        <begin position="276"/>
        <end position="291"/>
    </location>
</feature>
<dbReference type="PANTHER" id="PTHR46469:SF1">
    <property type="entry name" value="TRANSCRIPTION INITIATION FACTOR TFIID SUBUNIT 8"/>
    <property type="match status" value="1"/>
</dbReference>
<dbReference type="InterPro" id="IPR037818">
    <property type="entry name" value="TAF8"/>
</dbReference>
<dbReference type="eggNOG" id="ENOG502RT5X">
    <property type="taxonomic scope" value="Eukaryota"/>
</dbReference>
<evidence type="ECO:0000313" key="2">
    <source>
        <dbReference type="Proteomes" id="UP000095282"/>
    </source>
</evidence>
<dbReference type="GO" id="GO:0006367">
    <property type="term" value="P:transcription initiation at RNA polymerase II promoter"/>
    <property type="evidence" value="ECO:0007669"/>
    <property type="project" value="TreeGrafter"/>
</dbReference>
<dbReference type="PANTHER" id="PTHR46469">
    <property type="entry name" value="TRANSCRIPTION INITIATION FACTOR TFIID SUBUNIT 8"/>
    <property type="match status" value="1"/>
</dbReference>
<protein>
    <submittedName>
        <fullName evidence="3">Transcription initiation factor TFIID subunit 3</fullName>
    </submittedName>
</protein>
<dbReference type="GO" id="GO:0046982">
    <property type="term" value="F:protein heterodimerization activity"/>
    <property type="evidence" value="ECO:0007669"/>
    <property type="project" value="InterPro"/>
</dbReference>
<evidence type="ECO:0000256" key="1">
    <source>
        <dbReference type="SAM" id="MobiDB-lite"/>
    </source>
</evidence>
<feature type="region of interest" description="Disordered" evidence="1">
    <location>
        <begin position="225"/>
        <end position="304"/>
    </location>
</feature>
<dbReference type="InterPro" id="IPR009072">
    <property type="entry name" value="Histone-fold"/>
</dbReference>
<organism evidence="2 3">
    <name type="scientific">Caenorhabditis tropicalis</name>
    <dbReference type="NCBI Taxonomy" id="1561998"/>
    <lineage>
        <taxon>Eukaryota</taxon>
        <taxon>Metazoa</taxon>
        <taxon>Ecdysozoa</taxon>
        <taxon>Nematoda</taxon>
        <taxon>Chromadorea</taxon>
        <taxon>Rhabditida</taxon>
        <taxon>Rhabditina</taxon>
        <taxon>Rhabditomorpha</taxon>
        <taxon>Rhabditoidea</taxon>
        <taxon>Rhabditidae</taxon>
        <taxon>Peloderinae</taxon>
        <taxon>Caenorhabditis</taxon>
    </lineage>
</organism>
<evidence type="ECO:0000313" key="3">
    <source>
        <dbReference type="WBParaSite" id="Csp11.Scaffold630.g20249.t1"/>
    </source>
</evidence>
<accession>A0A1I7UX88</accession>
<sequence length="350" mass="40149">MIPNEIVLLNLRDSISRIVDNQGFDNIEAIAHARLVGLLADKLMRMAQTSRGLLENSGRKAISLNPIDIKHVYRIHRIDIQLLKTYCLAVRPFPPTKFEIHGEVPMVRKEKKAINEAEKTTEKAKIPARKHPKPKVVDFPVFDDLSDEQLGFCCRTPPPPPVTAELLSPPSSLIPPPPTPPSLPPLINSPPEKPTVESFETETPISNYTFPDFPPFDGLQIFKADPLPSIEKPAKTEKVEKPKKKYEKPKKTPKKAEKTVVNPAKMTKKRLMQTNYERRLRLEQEASEERKKEKKHEKRRWEMEKMKLDEPDVAQNLTSIKEKNQGKFNSKKIVFKFKPGTFERIQRYGS</sequence>
<feature type="compositionally biased region" description="Basic residues" evidence="1">
    <location>
        <begin position="241"/>
        <end position="253"/>
    </location>
</feature>
<name>A0A1I7UX88_9PELO</name>
<dbReference type="CDD" id="cd00076">
    <property type="entry name" value="HFD_SF"/>
    <property type="match status" value="1"/>
</dbReference>
<dbReference type="Gene3D" id="1.10.20.10">
    <property type="entry name" value="Histone, subunit A"/>
    <property type="match status" value="1"/>
</dbReference>
<dbReference type="STRING" id="1561998.A0A1I7UX88"/>
<dbReference type="Proteomes" id="UP000095282">
    <property type="component" value="Unplaced"/>
</dbReference>
<dbReference type="GO" id="GO:0005669">
    <property type="term" value="C:transcription factor TFIID complex"/>
    <property type="evidence" value="ECO:0007669"/>
    <property type="project" value="InterPro"/>
</dbReference>
<reference evidence="3" key="1">
    <citation type="submission" date="2016-11" db="UniProtKB">
        <authorList>
            <consortium name="WormBaseParasite"/>
        </authorList>
    </citation>
    <scope>IDENTIFICATION</scope>
</reference>